<evidence type="ECO:0000313" key="1">
    <source>
        <dbReference type="EMBL" id="SHE65928.1"/>
    </source>
</evidence>
<protein>
    <submittedName>
        <fullName evidence="1">Uncharacterized protein</fullName>
    </submittedName>
</protein>
<accession>A0A1M4VAT7</accession>
<name>A0A1M4VAT7_9BACE</name>
<dbReference type="RefSeq" id="WP_159106322.1">
    <property type="nucleotide sequence ID" value="NZ_FQVD01000004.1"/>
</dbReference>
<gene>
    <name evidence="1" type="ORF">SAMN05444349_104153</name>
</gene>
<dbReference type="AlphaFoldDB" id="A0A1M4VAT7"/>
<evidence type="ECO:0000313" key="2">
    <source>
        <dbReference type="Proteomes" id="UP000184436"/>
    </source>
</evidence>
<proteinExistence type="predicted"/>
<reference evidence="1 2" key="1">
    <citation type="submission" date="2016-11" db="EMBL/GenBank/DDBJ databases">
        <authorList>
            <person name="Jaros S."/>
            <person name="Januszkiewicz K."/>
            <person name="Wedrychowicz H."/>
        </authorList>
    </citation>
    <scope>NUCLEOTIDE SEQUENCE [LARGE SCALE GENOMIC DNA]</scope>
    <source>
        <strain evidence="1 2">DSM 26883</strain>
    </source>
</reference>
<keyword evidence="2" id="KW-1185">Reference proteome</keyword>
<dbReference type="EMBL" id="FQVD01000004">
    <property type="protein sequence ID" value="SHE65928.1"/>
    <property type="molecule type" value="Genomic_DNA"/>
</dbReference>
<dbReference type="Proteomes" id="UP000184436">
    <property type="component" value="Unassembled WGS sequence"/>
</dbReference>
<sequence length="58" mass="6495">MEKKLDKGKVLTDQQNNMMKSAKLEKATNIGLELTTNFALGTIKNIVTKSLKDNDKNK</sequence>
<organism evidence="1 2">
    <name type="scientific">Bacteroides faecichinchillae</name>
    <dbReference type="NCBI Taxonomy" id="871325"/>
    <lineage>
        <taxon>Bacteria</taxon>
        <taxon>Pseudomonadati</taxon>
        <taxon>Bacteroidota</taxon>
        <taxon>Bacteroidia</taxon>
        <taxon>Bacteroidales</taxon>
        <taxon>Bacteroidaceae</taxon>
        <taxon>Bacteroides</taxon>
    </lineage>
</organism>
<dbReference type="STRING" id="871325.SAMN05444349_104153"/>